<dbReference type="NCBIfam" id="TIGR01467">
    <property type="entry name" value="cobI_cbiL"/>
    <property type="match status" value="1"/>
</dbReference>
<sequence>MSPRPAGTLFGVGVGPGDPELVTVKAARLIGAASVVAYHAGRPGRSLARASAAPYLPDGVVEEELVYPVTRGHADHPGGYRGALDEFYERAAARLATHLAAGRDVVLLAEGDPTLYSSYQHMHRRLAARFRCVVVPGVMSVSAVAAAAGVPLATGEEALLVAPATMPVDRLRDLAGRADALALMKVGRDVAGLREVLAAAGRLDEAVLVSRASRPDETVTALRDAPAGPDVPYMSMVLVPGAAAAQSPGPAALAVAAPAAPAGAAPAGAAGADPNVAGLSAAGAPANGARVHDPGVGETGVHDMGVGGAHPNGARADGTRANGARADGTRANGAHANGAHANGQRVDGPGPAGVGVDRVLGSVTVVGLGPAGPDWLTPEAAAALAGAEHVVGYQAYVSRVPPRAGQHRHLSDNRVEAERAAFALELARRGGRVAVVSSGDPGVFAMAAAVLEVRADGGYGDVPVHVLPGVTAANAVAARAGAPLGHDYCVVSLSDQLKPWPLVLRRLRAAAEADLALALYNPGSRARRRHVDEVRACLLGWRSPDTPVVVGRAVGEPGPDGERVDVIRLADLTAEHVDMRTLLIVGSSRTRWDRATGVVFTPRHHDGAPSPATATADAAADTRP</sequence>
<keyword evidence="6" id="KW-0949">S-adenosyl-L-methionine</keyword>
<evidence type="ECO:0000256" key="4">
    <source>
        <dbReference type="ARBA" id="ARBA00022603"/>
    </source>
</evidence>
<name>A0A937RGB8_9ACTN</name>
<dbReference type="InterPro" id="IPR000878">
    <property type="entry name" value="4pyrrol_Mease"/>
</dbReference>
<keyword evidence="11" id="KW-1185">Reference proteome</keyword>
<dbReference type="GO" id="GO:0030789">
    <property type="term" value="F:precorrin-3B C17-methyltransferase activity"/>
    <property type="evidence" value="ECO:0007669"/>
    <property type="project" value="UniProtKB-EC"/>
</dbReference>
<keyword evidence="3" id="KW-0169">Cobalamin biosynthesis</keyword>
<comment type="similarity">
    <text evidence="2 7">Belongs to the precorrin methyltransferase family.</text>
</comment>
<keyword evidence="5 7" id="KW-0808">Transferase</keyword>
<dbReference type="Gene3D" id="3.30.950.10">
    <property type="entry name" value="Methyltransferase, Cobalt-precorrin-4 Transmethylase, Domain 2"/>
    <property type="match status" value="2"/>
</dbReference>
<dbReference type="EC" id="2.1.1.131" evidence="10"/>
<evidence type="ECO:0000256" key="5">
    <source>
        <dbReference type="ARBA" id="ARBA00022679"/>
    </source>
</evidence>
<dbReference type="AlphaFoldDB" id="A0A937RGB8"/>
<evidence type="ECO:0000313" key="11">
    <source>
        <dbReference type="Proteomes" id="UP000604475"/>
    </source>
</evidence>
<protein>
    <submittedName>
        <fullName evidence="10">Precorrin-3B C(17)-methyltransferase</fullName>
        <ecNumber evidence="10">2.1.1.131</ecNumber>
    </submittedName>
</protein>
<evidence type="ECO:0000256" key="3">
    <source>
        <dbReference type="ARBA" id="ARBA00022573"/>
    </source>
</evidence>
<evidence type="ECO:0000313" key="10">
    <source>
        <dbReference type="EMBL" id="MBL7628354.1"/>
    </source>
</evidence>
<dbReference type="Proteomes" id="UP000604475">
    <property type="component" value="Unassembled WGS sequence"/>
</dbReference>
<feature type="region of interest" description="Disordered" evidence="8">
    <location>
        <begin position="600"/>
        <end position="624"/>
    </location>
</feature>
<dbReference type="InterPro" id="IPR035996">
    <property type="entry name" value="4pyrrol_Methylase_sf"/>
</dbReference>
<feature type="domain" description="Tetrapyrrole methylase" evidence="9">
    <location>
        <begin position="8"/>
        <end position="220"/>
    </location>
</feature>
<reference evidence="10" key="1">
    <citation type="submission" date="2020-12" db="EMBL/GenBank/DDBJ databases">
        <title>Genomic characterization of non-nitrogen-fixing Frankia strains.</title>
        <authorList>
            <person name="Carlos-Shanley C."/>
            <person name="Guerra T."/>
            <person name="Hahn D."/>
        </authorList>
    </citation>
    <scope>NUCLEOTIDE SEQUENCE</scope>
    <source>
        <strain evidence="10">CN6</strain>
    </source>
</reference>
<dbReference type="NCBIfam" id="TIGR01466">
    <property type="entry name" value="cobJ_cbiH"/>
    <property type="match status" value="1"/>
</dbReference>
<dbReference type="CDD" id="cd11645">
    <property type="entry name" value="Precorrin_2_C20_MT"/>
    <property type="match status" value="1"/>
</dbReference>
<dbReference type="RefSeq" id="WP_203010349.1">
    <property type="nucleotide sequence ID" value="NZ_JADWYU010000176.1"/>
</dbReference>
<dbReference type="GO" id="GO:0009236">
    <property type="term" value="P:cobalamin biosynthetic process"/>
    <property type="evidence" value="ECO:0007669"/>
    <property type="project" value="UniProtKB-KW"/>
</dbReference>
<evidence type="ECO:0000256" key="6">
    <source>
        <dbReference type="ARBA" id="ARBA00022691"/>
    </source>
</evidence>
<dbReference type="SUPFAM" id="SSF53790">
    <property type="entry name" value="Tetrapyrrole methylase"/>
    <property type="match status" value="2"/>
</dbReference>
<dbReference type="InterPro" id="IPR003043">
    <property type="entry name" value="Uropor_MeTrfase_CS"/>
</dbReference>
<dbReference type="InterPro" id="IPR014777">
    <property type="entry name" value="4pyrrole_Mease_sub1"/>
</dbReference>
<evidence type="ECO:0000256" key="7">
    <source>
        <dbReference type="RuleBase" id="RU003960"/>
    </source>
</evidence>
<evidence type="ECO:0000256" key="2">
    <source>
        <dbReference type="ARBA" id="ARBA00005879"/>
    </source>
</evidence>
<dbReference type="CDD" id="cd11646">
    <property type="entry name" value="Precorrin_3B_C17_MT"/>
    <property type="match status" value="1"/>
</dbReference>
<dbReference type="InterPro" id="IPR006363">
    <property type="entry name" value="Cbl_synth_CobJ/CibH_dom"/>
</dbReference>
<accession>A0A937RGB8</accession>
<proteinExistence type="inferred from homology"/>
<dbReference type="PROSITE" id="PS00840">
    <property type="entry name" value="SUMT_2"/>
    <property type="match status" value="1"/>
</dbReference>
<dbReference type="InterPro" id="IPR006364">
    <property type="entry name" value="CobI/CbiL/CobIJ_dom"/>
</dbReference>
<dbReference type="PANTHER" id="PTHR47036:SF1">
    <property type="entry name" value="COBALT-FACTOR III C(17)-METHYLTRANSFERASE-RELATED"/>
    <property type="match status" value="1"/>
</dbReference>
<comment type="caution">
    <text evidence="10">The sequence shown here is derived from an EMBL/GenBank/DDBJ whole genome shotgun (WGS) entry which is preliminary data.</text>
</comment>
<keyword evidence="4 7" id="KW-0489">Methyltransferase</keyword>
<dbReference type="Gene3D" id="3.40.1010.10">
    <property type="entry name" value="Cobalt-precorrin-4 Transmethylase, Domain 1"/>
    <property type="match status" value="2"/>
</dbReference>
<dbReference type="GO" id="GO:0030788">
    <property type="term" value="F:precorrin-2 C20-methyltransferase activity"/>
    <property type="evidence" value="ECO:0007669"/>
    <property type="project" value="InterPro"/>
</dbReference>
<evidence type="ECO:0000256" key="1">
    <source>
        <dbReference type="ARBA" id="ARBA00004953"/>
    </source>
</evidence>
<evidence type="ECO:0000256" key="8">
    <source>
        <dbReference type="SAM" id="MobiDB-lite"/>
    </source>
</evidence>
<dbReference type="InterPro" id="IPR051810">
    <property type="entry name" value="Precorrin_MeTrfase"/>
</dbReference>
<organism evidence="10 11">
    <name type="scientific">Frankia nepalensis</name>
    <dbReference type="NCBI Taxonomy" id="1836974"/>
    <lineage>
        <taxon>Bacteria</taxon>
        <taxon>Bacillati</taxon>
        <taxon>Actinomycetota</taxon>
        <taxon>Actinomycetes</taxon>
        <taxon>Frankiales</taxon>
        <taxon>Frankiaceae</taxon>
        <taxon>Frankia</taxon>
    </lineage>
</organism>
<comment type="pathway">
    <text evidence="1">Cofactor biosynthesis; adenosylcobalamin biosynthesis.</text>
</comment>
<dbReference type="Pfam" id="PF00590">
    <property type="entry name" value="TP_methylase"/>
    <property type="match status" value="2"/>
</dbReference>
<dbReference type="InterPro" id="IPR012382">
    <property type="entry name" value="CobI/CbiL"/>
</dbReference>
<feature type="compositionally biased region" description="Low complexity" evidence="8">
    <location>
        <begin position="612"/>
        <end position="624"/>
    </location>
</feature>
<gene>
    <name evidence="10" type="primary">cobJ</name>
    <name evidence="10" type="ORF">I7412_14575</name>
</gene>
<dbReference type="GO" id="GO:0032259">
    <property type="term" value="P:methylation"/>
    <property type="evidence" value="ECO:0007669"/>
    <property type="project" value="UniProtKB-KW"/>
</dbReference>
<feature type="domain" description="Tetrapyrrole methylase" evidence="9">
    <location>
        <begin position="363"/>
        <end position="557"/>
    </location>
</feature>
<dbReference type="EMBL" id="JAEACQ010000184">
    <property type="protein sequence ID" value="MBL7628354.1"/>
    <property type="molecule type" value="Genomic_DNA"/>
</dbReference>
<dbReference type="PANTHER" id="PTHR47036">
    <property type="entry name" value="COBALT-FACTOR III C(17)-METHYLTRANSFERASE-RELATED"/>
    <property type="match status" value="1"/>
</dbReference>
<dbReference type="InterPro" id="IPR014776">
    <property type="entry name" value="4pyrrole_Mease_sub2"/>
</dbReference>
<evidence type="ECO:0000259" key="9">
    <source>
        <dbReference type="Pfam" id="PF00590"/>
    </source>
</evidence>